<dbReference type="InterPro" id="IPR000717">
    <property type="entry name" value="PCI_dom"/>
</dbReference>
<dbReference type="EMBL" id="CDMZ01000604">
    <property type="protein sequence ID" value="CEM17719.1"/>
    <property type="molecule type" value="Genomic_DNA"/>
</dbReference>
<dbReference type="GO" id="GO:0000502">
    <property type="term" value="C:proteasome complex"/>
    <property type="evidence" value="ECO:0007669"/>
    <property type="project" value="UniProtKB-KW"/>
</dbReference>
<comment type="similarity">
    <text evidence="1">Belongs to the proteasome subunit S9 family.</text>
</comment>
<sequence>MRAEAELRGILNSDSTDDTGEDVKVQEQSIYALGQLFVQEGNTQGLKNLMTEIRPFFTKLPKARTAKIVRSIIDMAEKIPDSVGLQMELCKDCIEWCKQEKRTFLRLRVETKLAALLLQDKKFQQALSLLSELQREVKKLDDKLLLVEIHLVEAKTNFALQNIPKAKAALTAARTNANSIHCPPLLQAEIDMLNGALNAQERDYKTAFSYFYEAFEALNLHAHDPKEHLVAGAGAATGVELDGTPTGGARATAAKKSEREQGSEKALSAFKYMLLAKIMCGQSDEVPSLTSGKQGIKFQGPDVEALKAIAKCCKQRSLKQFEATLQQYKTELLDDGVIKHHTEKLYDDLLEQNIVRILEPYSRVEIQQVAKMMDLPLDKTLAKLGEMILDKKINGTLDQGIGVLILYDDTIVRDTYGDAVATIQNMATVVDSLYEKATKLA</sequence>
<feature type="compositionally biased region" description="Low complexity" evidence="4">
    <location>
        <begin position="243"/>
        <end position="254"/>
    </location>
</feature>
<dbReference type="Pfam" id="PF18055">
    <property type="entry name" value="RPN6_N"/>
    <property type="match status" value="1"/>
</dbReference>
<evidence type="ECO:0000256" key="2">
    <source>
        <dbReference type="ARBA" id="ARBA00022942"/>
    </source>
</evidence>
<reference evidence="6" key="1">
    <citation type="submission" date="2014-11" db="EMBL/GenBank/DDBJ databases">
        <authorList>
            <person name="Otto D Thomas"/>
            <person name="Naeem Raeece"/>
        </authorList>
    </citation>
    <scope>NUCLEOTIDE SEQUENCE</scope>
</reference>
<evidence type="ECO:0000256" key="3">
    <source>
        <dbReference type="SAM" id="Coils"/>
    </source>
</evidence>
<keyword evidence="3" id="KW-0175">Coiled coil</keyword>
<name>A0A0G4FTB7_9ALVE</name>
<dbReference type="SMART" id="SM00088">
    <property type="entry name" value="PINT"/>
    <property type="match status" value="1"/>
</dbReference>
<evidence type="ECO:0000256" key="1">
    <source>
        <dbReference type="ARBA" id="ARBA00007454"/>
    </source>
</evidence>
<dbReference type="AlphaFoldDB" id="A0A0G4FTB7"/>
<organism evidence="6">
    <name type="scientific">Chromera velia CCMP2878</name>
    <dbReference type="NCBI Taxonomy" id="1169474"/>
    <lineage>
        <taxon>Eukaryota</taxon>
        <taxon>Sar</taxon>
        <taxon>Alveolata</taxon>
        <taxon>Colpodellida</taxon>
        <taxon>Chromeraceae</taxon>
        <taxon>Chromera</taxon>
    </lineage>
</organism>
<dbReference type="InterPro" id="IPR050871">
    <property type="entry name" value="26S_Proteasome/COP9_Components"/>
</dbReference>
<evidence type="ECO:0000259" key="5">
    <source>
        <dbReference type="PROSITE" id="PS50250"/>
    </source>
</evidence>
<keyword evidence="2" id="KW-0647">Proteasome</keyword>
<protein>
    <recommendedName>
        <fullName evidence="5">PCI domain-containing protein</fullName>
    </recommendedName>
</protein>
<accession>A0A0G4FTB7</accession>
<feature type="coiled-coil region" evidence="3">
    <location>
        <begin position="123"/>
        <end position="150"/>
    </location>
</feature>
<dbReference type="Pfam" id="PF01399">
    <property type="entry name" value="PCI"/>
    <property type="match status" value="1"/>
</dbReference>
<dbReference type="InterPro" id="IPR040773">
    <property type="entry name" value="Rpn6_N"/>
</dbReference>
<proteinExistence type="inferred from homology"/>
<dbReference type="Pfam" id="PF18503">
    <property type="entry name" value="RPN6_C_helix"/>
    <property type="match status" value="1"/>
</dbReference>
<dbReference type="PROSITE" id="PS50250">
    <property type="entry name" value="PCI"/>
    <property type="match status" value="1"/>
</dbReference>
<dbReference type="SUPFAM" id="SSF46785">
    <property type="entry name" value="Winged helix' DNA-binding domain"/>
    <property type="match status" value="1"/>
</dbReference>
<dbReference type="SMART" id="SM00753">
    <property type="entry name" value="PAM"/>
    <property type="match status" value="1"/>
</dbReference>
<evidence type="ECO:0000313" key="6">
    <source>
        <dbReference type="EMBL" id="CEM17719.1"/>
    </source>
</evidence>
<dbReference type="VEuPathDB" id="CryptoDB:Cvel_18572"/>
<evidence type="ECO:0000256" key="4">
    <source>
        <dbReference type="SAM" id="MobiDB-lite"/>
    </source>
</evidence>
<dbReference type="InterPro" id="IPR040780">
    <property type="entry name" value="Rpn6_C_helix"/>
</dbReference>
<dbReference type="PhylomeDB" id="A0A0G4FTB7"/>
<gene>
    <name evidence="6" type="ORF">Cvel_18572</name>
</gene>
<dbReference type="PANTHER" id="PTHR10678">
    <property type="entry name" value="26S PROTEASOME NON-ATPASE REGULATORY SUBUNIT 11/COP9 SIGNALOSOME COMPLEX SUBUNIT 2"/>
    <property type="match status" value="1"/>
</dbReference>
<feature type="region of interest" description="Disordered" evidence="4">
    <location>
        <begin position="1"/>
        <end position="21"/>
    </location>
</feature>
<feature type="region of interest" description="Disordered" evidence="4">
    <location>
        <begin position="241"/>
        <end position="262"/>
    </location>
</feature>
<feature type="domain" description="PCI" evidence="5">
    <location>
        <begin position="241"/>
        <end position="411"/>
    </location>
</feature>
<dbReference type="Gene3D" id="1.25.40.570">
    <property type="match status" value="1"/>
</dbReference>
<dbReference type="InterPro" id="IPR036390">
    <property type="entry name" value="WH_DNA-bd_sf"/>
</dbReference>